<dbReference type="AlphaFoldDB" id="A0A8H4CQ29"/>
<proteinExistence type="predicted"/>
<sequence length="121" mass="12737">MVNNPTISAGVVGTSKLSVVAMTILPIDPANRKFPTPGIASSYTEASIISSDHVIPRLAFGIKSDKSWEIENAAIPPRAHSYSERSSSRQPDMMGGDCGFGYKVAPGVGLVADTSVSRKSK</sequence>
<reference evidence="1" key="1">
    <citation type="journal article" date="2020" name="Phytopathology">
        <title>Genome sequence and comparative analysis of Colletotrichum gloeosporioides isolated from Liriodendron leaves.</title>
        <authorList>
            <person name="Fu F.F."/>
            <person name="Hao Z."/>
            <person name="Wang P."/>
            <person name="Lu Y."/>
            <person name="Xue L.J."/>
            <person name="Wei G."/>
            <person name="Tian Y."/>
            <person name="Baishi H."/>
            <person name="Xu H."/>
            <person name="Shi J."/>
            <person name="Cheng T."/>
            <person name="Wang G."/>
            <person name="Yi Y."/>
            <person name="Chen J."/>
        </authorList>
    </citation>
    <scope>NUCLEOTIDE SEQUENCE</scope>
    <source>
        <strain evidence="1">Lc1</strain>
    </source>
</reference>
<protein>
    <submittedName>
        <fullName evidence="1">Uncharacterized protein</fullName>
    </submittedName>
</protein>
<evidence type="ECO:0000313" key="2">
    <source>
        <dbReference type="Proteomes" id="UP000613401"/>
    </source>
</evidence>
<reference evidence="1" key="2">
    <citation type="submission" date="2020-03" db="EMBL/GenBank/DDBJ databases">
        <authorList>
            <person name="Fu F.-F."/>
            <person name="Chen J."/>
        </authorList>
    </citation>
    <scope>NUCLEOTIDE SEQUENCE</scope>
    <source>
        <strain evidence="1">Lc1</strain>
    </source>
</reference>
<keyword evidence="2" id="KW-1185">Reference proteome</keyword>
<gene>
    <name evidence="1" type="ORF">GCG54_00015366</name>
</gene>
<dbReference type="EMBL" id="WVTB01000025">
    <property type="protein sequence ID" value="KAF3807983.1"/>
    <property type="molecule type" value="Genomic_DNA"/>
</dbReference>
<dbReference type="RefSeq" id="XP_045267142.1">
    <property type="nucleotide sequence ID" value="XM_045415160.1"/>
</dbReference>
<dbReference type="GeneID" id="69022470"/>
<comment type="caution">
    <text evidence="1">The sequence shown here is derived from an EMBL/GenBank/DDBJ whole genome shotgun (WGS) entry which is preliminary data.</text>
</comment>
<name>A0A8H4CQ29_COLGL</name>
<organism evidence="1 2">
    <name type="scientific">Colletotrichum gloeosporioides</name>
    <name type="common">Anthracnose fungus</name>
    <name type="synonym">Glomerella cingulata</name>
    <dbReference type="NCBI Taxonomy" id="474922"/>
    <lineage>
        <taxon>Eukaryota</taxon>
        <taxon>Fungi</taxon>
        <taxon>Dikarya</taxon>
        <taxon>Ascomycota</taxon>
        <taxon>Pezizomycotina</taxon>
        <taxon>Sordariomycetes</taxon>
        <taxon>Hypocreomycetidae</taxon>
        <taxon>Glomerellales</taxon>
        <taxon>Glomerellaceae</taxon>
        <taxon>Colletotrichum</taxon>
        <taxon>Colletotrichum gloeosporioides species complex</taxon>
    </lineage>
</organism>
<accession>A0A8H4CQ29</accession>
<evidence type="ECO:0000313" key="1">
    <source>
        <dbReference type="EMBL" id="KAF3807983.1"/>
    </source>
</evidence>
<dbReference type="Proteomes" id="UP000613401">
    <property type="component" value="Unassembled WGS sequence"/>
</dbReference>